<reference evidence="5 6" key="1">
    <citation type="submission" date="2023-01" db="EMBL/GenBank/DDBJ databases">
        <title>Analysis of 21 Apiospora genomes using comparative genomics revels a genus with tremendous synthesis potential of carbohydrate active enzymes and secondary metabolites.</title>
        <authorList>
            <person name="Sorensen T."/>
        </authorList>
    </citation>
    <scope>NUCLEOTIDE SEQUENCE [LARGE SCALE GENOMIC DNA]</scope>
    <source>
        <strain evidence="5 6">CBS 114990</strain>
    </source>
</reference>
<dbReference type="InterPro" id="IPR050931">
    <property type="entry name" value="Mito_Protein_Transport_Metaxin"/>
</dbReference>
<feature type="non-terminal residue" evidence="5">
    <location>
        <position position="1"/>
    </location>
</feature>
<proteinExistence type="inferred from homology"/>
<comment type="similarity">
    <text evidence="2">Belongs to the GST superfamily.</text>
</comment>
<dbReference type="SUPFAM" id="SSF47616">
    <property type="entry name" value="GST C-terminal domain-like"/>
    <property type="match status" value="1"/>
</dbReference>
<dbReference type="InterPro" id="IPR026928">
    <property type="entry name" value="FAX/IsoI-like"/>
</dbReference>
<dbReference type="SFLD" id="SFLDG01180">
    <property type="entry name" value="SUF1"/>
    <property type="match status" value="1"/>
</dbReference>
<dbReference type="RefSeq" id="XP_066668750.1">
    <property type="nucleotide sequence ID" value="XM_066809827.1"/>
</dbReference>
<evidence type="ECO:0000313" key="6">
    <source>
        <dbReference type="Proteomes" id="UP001433268"/>
    </source>
</evidence>
<sequence>PIANTQKHGHDGVPGQRRRFDEPAASPRHHRLPRLEGPGPARLVALCRQARGPAPVRGVAYRTAAGSPKTAPRGKIPYVEFSDSSCSSSGDDGEGAGTGALGDSGLIIKALTERGLLADLNARLDGEGRARDLGVRSLMEDRLCFYHGWERWTQNYYTMRDHIFGALPYPLRVVIGLLAYRGTVATLHGQGTGRYSGEEIAAFRREVWEGVDALLAASRDKARAARGNNEEGEGKEPFWILGGEGPTEADATVFGFVVSVLICTAGPDSQKVVKGFPVILEYAERIQDRYFPDYEKWTL</sequence>
<dbReference type="Proteomes" id="UP001433268">
    <property type="component" value="Unassembled WGS sequence"/>
</dbReference>
<dbReference type="CDD" id="cd03193">
    <property type="entry name" value="GST_C_Metaxin"/>
    <property type="match status" value="1"/>
</dbReference>
<evidence type="ECO:0000259" key="4">
    <source>
        <dbReference type="Pfam" id="PF17172"/>
    </source>
</evidence>
<evidence type="ECO:0000256" key="3">
    <source>
        <dbReference type="SAM" id="MobiDB-lite"/>
    </source>
</evidence>
<feature type="region of interest" description="Disordered" evidence="3">
    <location>
        <begin position="1"/>
        <end position="39"/>
    </location>
</feature>
<evidence type="ECO:0000313" key="5">
    <source>
        <dbReference type="EMBL" id="KAK8084241.1"/>
    </source>
</evidence>
<evidence type="ECO:0000256" key="1">
    <source>
        <dbReference type="ARBA" id="ARBA00006475"/>
    </source>
</evidence>
<dbReference type="EMBL" id="JAQQWN010000005">
    <property type="protein sequence ID" value="KAK8084241.1"/>
    <property type="molecule type" value="Genomic_DNA"/>
</dbReference>
<dbReference type="InterPro" id="IPR012336">
    <property type="entry name" value="Thioredoxin-like_fold"/>
</dbReference>
<comment type="caution">
    <text evidence="5">The sequence shown here is derived from an EMBL/GenBank/DDBJ whole genome shotgun (WGS) entry which is preliminary data.</text>
</comment>
<dbReference type="GeneID" id="92042887"/>
<dbReference type="PANTHER" id="PTHR12289:SF41">
    <property type="entry name" value="FAILED AXON CONNECTIONS-RELATED"/>
    <property type="match status" value="1"/>
</dbReference>
<dbReference type="SFLD" id="SFLDG01200">
    <property type="entry name" value="SUF1.1"/>
    <property type="match status" value="1"/>
</dbReference>
<dbReference type="PANTHER" id="PTHR12289">
    <property type="entry name" value="METAXIN RELATED"/>
    <property type="match status" value="1"/>
</dbReference>
<gene>
    <name evidence="5" type="ORF">PG997_005512</name>
</gene>
<protein>
    <recommendedName>
        <fullName evidence="4">Thioredoxin-like fold domain-containing protein</fullName>
    </recommendedName>
</protein>
<evidence type="ECO:0000256" key="2">
    <source>
        <dbReference type="ARBA" id="ARBA00007409"/>
    </source>
</evidence>
<name>A0ABR1WL58_9PEZI</name>
<dbReference type="Pfam" id="PF17172">
    <property type="entry name" value="GST_N_4"/>
    <property type="match status" value="1"/>
</dbReference>
<accession>A0ABR1WL58</accession>
<feature type="region of interest" description="Disordered" evidence="3">
    <location>
        <begin position="65"/>
        <end position="97"/>
    </location>
</feature>
<organism evidence="5 6">
    <name type="scientific">Apiospora hydei</name>
    <dbReference type="NCBI Taxonomy" id="1337664"/>
    <lineage>
        <taxon>Eukaryota</taxon>
        <taxon>Fungi</taxon>
        <taxon>Dikarya</taxon>
        <taxon>Ascomycota</taxon>
        <taxon>Pezizomycotina</taxon>
        <taxon>Sordariomycetes</taxon>
        <taxon>Xylariomycetidae</taxon>
        <taxon>Amphisphaeriales</taxon>
        <taxon>Apiosporaceae</taxon>
        <taxon>Apiospora</taxon>
    </lineage>
</organism>
<comment type="similarity">
    <text evidence="1">Belongs to the FAX family.</text>
</comment>
<feature type="domain" description="Thioredoxin-like fold" evidence="4">
    <location>
        <begin position="58"/>
        <end position="155"/>
    </location>
</feature>
<dbReference type="InterPro" id="IPR036282">
    <property type="entry name" value="Glutathione-S-Trfase_C_sf"/>
</dbReference>
<keyword evidence="6" id="KW-1185">Reference proteome</keyword>
<dbReference type="InterPro" id="IPR040079">
    <property type="entry name" value="Glutathione_S-Trfase"/>
</dbReference>
<dbReference type="SFLD" id="SFLDS00019">
    <property type="entry name" value="Glutathione_Transferase_(cytos"/>
    <property type="match status" value="1"/>
</dbReference>